<name>A0A381U0Z9_9ZZZZ</name>
<protein>
    <recommendedName>
        <fullName evidence="1">N,N-dimethylformamidase beta subunit-like C-terminal domain-containing protein</fullName>
    </recommendedName>
</protein>
<dbReference type="SUPFAM" id="SSF52317">
    <property type="entry name" value="Class I glutamine amidotransferase-like"/>
    <property type="match status" value="1"/>
</dbReference>
<dbReference type="Pfam" id="PF20254">
    <property type="entry name" value="DMFA2_C"/>
    <property type="match status" value="1"/>
</dbReference>
<sequence>VSSSQDFMLRITGYSDRFSVRPGETINFHVHSENEESYQADIVRLIHGDTNPDGPGFKEELIHTSVSEMYPGKNQPIHAGSYILVPHCNLFNVSSFTISAYIYPTTPIVDVEGVNVGSQAILSKWDIKKETGYGIFINDEGELCLRIGHGSGKVEEFSTGKPLFRKIWYKVGASFDANSGNIKVFQRPFVTNTNGGHGMSMLNPIEDTMGTIETSSYLGTPSQNDCPILIAASTYEKRSGRTIFGGHYKDLTEPLEIPIHAEKFNGKIERPKLSNRSLSDSEIELLLSCEGIENVPNELRSSILGAWDFTSNIVENAASQTIIDKSLSLSHGQCVNMPIRGVPGHNWSSKYMSFVHAPHEYGAIHFHDESVDDARWESSFSLKIPNGLKSGVYGARLRVNRIASPETEDYIPFFVRPPKDKPTARIALIMSTFAYMAYANDNLSVNSVIAQLLTGRVPLLQPEDLLLNKERGYGLGTYTTYRDGWGVNISSRLRPILNMRPKYIHILSPSLWQLNADLHLVDWLEEMNYEVDFHTEEDLQVEGVELLKQYDVVLTGHHPEYISEEMMDYYHDYQMQGGRWLYLAANGFYWITVPHPDNPNIIEVRKGDNGTRAWTINPGEYCNAFDGKHGGLWRVRGRAMCKLLGVSFSSFGLTYSSYYRRAPDSELPECSWIMEGIGLDEPIGDFGLIGDGAAGLELDRYDLELGTPHRAYLLAHSEGHNDMFVSVSEESTFHARGYFSAGTGETNPKTRADIVYYKTPKEGAVFSVGSMAWCGSLSHNNYENNVSKMMKNVIDGFLSSGPLP</sequence>
<dbReference type="EMBL" id="UINC01005512">
    <property type="protein sequence ID" value="SVA21799.1"/>
    <property type="molecule type" value="Genomic_DNA"/>
</dbReference>
<accession>A0A381U0Z9</accession>
<evidence type="ECO:0000313" key="2">
    <source>
        <dbReference type="EMBL" id="SVA21799.1"/>
    </source>
</evidence>
<dbReference type="InterPro" id="IPR029062">
    <property type="entry name" value="Class_I_gatase-like"/>
</dbReference>
<evidence type="ECO:0000259" key="1">
    <source>
        <dbReference type="Pfam" id="PF20254"/>
    </source>
</evidence>
<reference evidence="2" key="1">
    <citation type="submission" date="2018-05" db="EMBL/GenBank/DDBJ databases">
        <authorList>
            <person name="Lanie J.A."/>
            <person name="Ng W.-L."/>
            <person name="Kazmierczak K.M."/>
            <person name="Andrzejewski T.M."/>
            <person name="Davidsen T.M."/>
            <person name="Wayne K.J."/>
            <person name="Tettelin H."/>
            <person name="Glass J.I."/>
            <person name="Rusch D."/>
            <person name="Podicherti R."/>
            <person name="Tsui H.-C.T."/>
            <person name="Winkler M.E."/>
        </authorList>
    </citation>
    <scope>NUCLEOTIDE SEQUENCE</scope>
</reference>
<proteinExistence type="predicted"/>
<dbReference type="SUPFAM" id="SSF49899">
    <property type="entry name" value="Concanavalin A-like lectins/glucanases"/>
    <property type="match status" value="1"/>
</dbReference>
<dbReference type="InterPro" id="IPR013320">
    <property type="entry name" value="ConA-like_dom_sf"/>
</dbReference>
<feature type="non-terminal residue" evidence="2">
    <location>
        <position position="1"/>
    </location>
</feature>
<dbReference type="AlphaFoldDB" id="A0A381U0Z9"/>
<organism evidence="2">
    <name type="scientific">marine metagenome</name>
    <dbReference type="NCBI Taxonomy" id="408172"/>
    <lineage>
        <taxon>unclassified sequences</taxon>
        <taxon>metagenomes</taxon>
        <taxon>ecological metagenomes</taxon>
    </lineage>
</organism>
<dbReference type="Gene3D" id="2.60.120.200">
    <property type="match status" value="1"/>
</dbReference>
<gene>
    <name evidence="2" type="ORF">METZ01_LOCUS74653</name>
</gene>
<dbReference type="InterPro" id="IPR046540">
    <property type="entry name" value="DMFA2_C"/>
</dbReference>
<feature type="domain" description="N,N-dimethylformamidase beta subunit-like C-terminal" evidence="1">
    <location>
        <begin position="341"/>
        <end position="783"/>
    </location>
</feature>